<dbReference type="STRING" id="478744.SAMN05444359_10613"/>
<name>A0A1H9DID9_9BACT</name>
<proteinExistence type="predicted"/>
<gene>
    <name evidence="1" type="ORF">SAMN05444359_10613</name>
</gene>
<reference evidence="2" key="1">
    <citation type="submission" date="2016-10" db="EMBL/GenBank/DDBJ databases">
        <authorList>
            <person name="Varghese N."/>
            <person name="Submissions S."/>
        </authorList>
    </citation>
    <scope>NUCLEOTIDE SEQUENCE [LARGE SCALE GENOMIC DNA]</scope>
    <source>
        <strain evidence="2">DSM 24740</strain>
    </source>
</reference>
<dbReference type="EMBL" id="FOFB01000006">
    <property type="protein sequence ID" value="SEQ13067.1"/>
    <property type="molecule type" value="Genomic_DNA"/>
</dbReference>
<dbReference type="Proteomes" id="UP000199021">
    <property type="component" value="Unassembled WGS sequence"/>
</dbReference>
<accession>A0A1H9DID9</accession>
<dbReference type="AlphaFoldDB" id="A0A1H9DID9"/>
<evidence type="ECO:0000313" key="1">
    <source>
        <dbReference type="EMBL" id="SEQ13067.1"/>
    </source>
</evidence>
<keyword evidence="2" id="KW-1185">Reference proteome</keyword>
<evidence type="ECO:0000313" key="2">
    <source>
        <dbReference type="Proteomes" id="UP000199021"/>
    </source>
</evidence>
<dbReference type="InParanoid" id="A0A1H9DID9"/>
<organism evidence="1 2">
    <name type="scientific">Neolewinella agarilytica</name>
    <dbReference type="NCBI Taxonomy" id="478744"/>
    <lineage>
        <taxon>Bacteria</taxon>
        <taxon>Pseudomonadati</taxon>
        <taxon>Bacteroidota</taxon>
        <taxon>Saprospiria</taxon>
        <taxon>Saprospirales</taxon>
        <taxon>Lewinellaceae</taxon>
        <taxon>Neolewinella</taxon>
    </lineage>
</organism>
<sequence>MFKSVAGKTGCVVLEDYEGNHLERIKINWITI</sequence>
<protein>
    <submittedName>
        <fullName evidence="1">Uncharacterized protein</fullName>
    </submittedName>
</protein>